<protein>
    <recommendedName>
        <fullName evidence="9">Carbohydrate sulfotransferase</fullName>
        <ecNumber evidence="9">2.8.2.-</ecNumber>
    </recommendedName>
</protein>
<name>A0A0B6YHU9_9EUPU</name>
<evidence type="ECO:0000256" key="2">
    <source>
        <dbReference type="ARBA" id="ARBA00006339"/>
    </source>
</evidence>
<dbReference type="PANTHER" id="PTHR12137:SF54">
    <property type="entry name" value="CARBOHYDRATE SULFOTRANSFERASE"/>
    <property type="match status" value="1"/>
</dbReference>
<organism evidence="10">
    <name type="scientific">Arion vulgaris</name>
    <dbReference type="NCBI Taxonomy" id="1028688"/>
    <lineage>
        <taxon>Eukaryota</taxon>
        <taxon>Metazoa</taxon>
        <taxon>Spiralia</taxon>
        <taxon>Lophotrochozoa</taxon>
        <taxon>Mollusca</taxon>
        <taxon>Gastropoda</taxon>
        <taxon>Heterobranchia</taxon>
        <taxon>Euthyneura</taxon>
        <taxon>Panpulmonata</taxon>
        <taxon>Eupulmonata</taxon>
        <taxon>Stylommatophora</taxon>
        <taxon>Helicina</taxon>
        <taxon>Arionoidea</taxon>
        <taxon>Arionidae</taxon>
        <taxon>Arion</taxon>
    </lineage>
</organism>
<keyword evidence="9" id="KW-0735">Signal-anchor</keyword>
<proteinExistence type="inferred from homology"/>
<dbReference type="GO" id="GO:0000139">
    <property type="term" value="C:Golgi membrane"/>
    <property type="evidence" value="ECO:0007669"/>
    <property type="project" value="UniProtKB-SubCell"/>
</dbReference>
<evidence type="ECO:0000256" key="8">
    <source>
        <dbReference type="ARBA" id="ARBA00023180"/>
    </source>
</evidence>
<comment type="similarity">
    <text evidence="2 9">Belongs to the sulfotransferase 2 family.</text>
</comment>
<evidence type="ECO:0000256" key="3">
    <source>
        <dbReference type="ARBA" id="ARBA00022679"/>
    </source>
</evidence>
<keyword evidence="3 9" id="KW-0808">Transferase</keyword>
<dbReference type="GO" id="GO:0016051">
    <property type="term" value="P:carbohydrate biosynthetic process"/>
    <property type="evidence" value="ECO:0007669"/>
    <property type="project" value="InterPro"/>
</dbReference>
<dbReference type="EC" id="2.8.2.-" evidence="9"/>
<dbReference type="AlphaFoldDB" id="A0A0B6YHU9"/>
<keyword evidence="8 9" id="KW-0325">Glycoprotein</keyword>
<feature type="non-terminal residue" evidence="10">
    <location>
        <position position="1"/>
    </location>
</feature>
<keyword evidence="4" id="KW-0812">Transmembrane</keyword>
<evidence type="ECO:0000256" key="4">
    <source>
        <dbReference type="ARBA" id="ARBA00022692"/>
    </source>
</evidence>
<gene>
    <name evidence="10" type="primary">ORF26079</name>
</gene>
<keyword evidence="6 9" id="KW-0333">Golgi apparatus</keyword>
<reference evidence="10" key="1">
    <citation type="submission" date="2014-12" db="EMBL/GenBank/DDBJ databases">
        <title>Insight into the proteome of Arion vulgaris.</title>
        <authorList>
            <person name="Aradska J."/>
            <person name="Bulat T."/>
            <person name="Smidak R."/>
            <person name="Sarate P."/>
            <person name="Gangsoo J."/>
            <person name="Sialana F."/>
            <person name="Bilban M."/>
            <person name="Lubec G."/>
        </authorList>
    </citation>
    <scope>NUCLEOTIDE SEQUENCE</scope>
    <source>
        <tissue evidence="10">Skin</tissue>
    </source>
</reference>
<evidence type="ECO:0000256" key="9">
    <source>
        <dbReference type="RuleBase" id="RU364020"/>
    </source>
</evidence>
<dbReference type="PANTHER" id="PTHR12137">
    <property type="entry name" value="CARBOHYDRATE SULFOTRANSFERASE"/>
    <property type="match status" value="1"/>
</dbReference>
<evidence type="ECO:0000313" key="10">
    <source>
        <dbReference type="EMBL" id="CEK55798.1"/>
    </source>
</evidence>
<sequence>ASCGKYVTFSDFVMGSLYHHEAHWTPVSDLCNPCQFLPTHIGRMETFNDDARTVLSQMGLEQILDGFDSVQQVNAELRMITDYHFTLAFKGDNR</sequence>
<keyword evidence="9" id="KW-0119">Carbohydrate metabolism</keyword>
<dbReference type="InterPro" id="IPR018011">
    <property type="entry name" value="Carb_sulfotrans_8-10"/>
</dbReference>
<keyword evidence="7" id="KW-0472">Membrane</keyword>
<dbReference type="EMBL" id="HACG01008933">
    <property type="protein sequence ID" value="CEK55798.1"/>
    <property type="molecule type" value="Transcribed_RNA"/>
</dbReference>
<dbReference type="InterPro" id="IPR005331">
    <property type="entry name" value="Sulfotransferase"/>
</dbReference>
<evidence type="ECO:0000256" key="6">
    <source>
        <dbReference type="ARBA" id="ARBA00023034"/>
    </source>
</evidence>
<dbReference type="Pfam" id="PF03567">
    <property type="entry name" value="Sulfotransfer_2"/>
    <property type="match status" value="1"/>
</dbReference>
<feature type="non-terminal residue" evidence="10">
    <location>
        <position position="94"/>
    </location>
</feature>
<dbReference type="GO" id="GO:0008146">
    <property type="term" value="F:sulfotransferase activity"/>
    <property type="evidence" value="ECO:0007669"/>
    <property type="project" value="InterPro"/>
</dbReference>
<evidence type="ECO:0000256" key="7">
    <source>
        <dbReference type="ARBA" id="ARBA00023136"/>
    </source>
</evidence>
<keyword evidence="5" id="KW-1133">Transmembrane helix</keyword>
<comment type="subcellular location">
    <subcellularLocation>
        <location evidence="1 9">Golgi apparatus membrane</location>
        <topology evidence="1 9">Single-pass type II membrane protein</topology>
    </subcellularLocation>
</comment>
<evidence type="ECO:0000256" key="1">
    <source>
        <dbReference type="ARBA" id="ARBA00004323"/>
    </source>
</evidence>
<accession>A0A0B6YHU9</accession>
<evidence type="ECO:0000256" key="5">
    <source>
        <dbReference type="ARBA" id="ARBA00022989"/>
    </source>
</evidence>